<keyword evidence="3 7" id="KW-0418">Kinase</keyword>
<evidence type="ECO:0000256" key="1">
    <source>
        <dbReference type="ARBA" id="ARBA00022679"/>
    </source>
</evidence>
<dbReference type="PROSITE" id="PS50011">
    <property type="entry name" value="PROTEIN_KINASE_DOM"/>
    <property type="match status" value="1"/>
</dbReference>
<dbReference type="InterPro" id="IPR011009">
    <property type="entry name" value="Kinase-like_dom_sf"/>
</dbReference>
<organism evidence="7 8">
    <name type="scientific">Posidoniimonas polymericola</name>
    <dbReference type="NCBI Taxonomy" id="2528002"/>
    <lineage>
        <taxon>Bacteria</taxon>
        <taxon>Pseudomonadati</taxon>
        <taxon>Planctomycetota</taxon>
        <taxon>Planctomycetia</taxon>
        <taxon>Pirellulales</taxon>
        <taxon>Lacipirellulaceae</taxon>
        <taxon>Posidoniimonas</taxon>
    </lineage>
</organism>
<evidence type="ECO:0000313" key="7">
    <source>
        <dbReference type="EMBL" id="TWT75551.1"/>
    </source>
</evidence>
<proteinExistence type="predicted"/>
<keyword evidence="5" id="KW-0812">Transmembrane</keyword>
<evidence type="ECO:0000256" key="3">
    <source>
        <dbReference type="ARBA" id="ARBA00022777"/>
    </source>
</evidence>
<dbReference type="GO" id="GO:0004674">
    <property type="term" value="F:protein serine/threonine kinase activity"/>
    <property type="evidence" value="ECO:0007669"/>
    <property type="project" value="UniProtKB-EC"/>
</dbReference>
<keyword evidence="2" id="KW-0547">Nucleotide-binding</keyword>
<comment type="caution">
    <text evidence="7">The sequence shown here is derived from an EMBL/GenBank/DDBJ whole genome shotgun (WGS) entry which is preliminary data.</text>
</comment>
<dbReference type="PANTHER" id="PTHR43289:SF6">
    <property type="entry name" value="SERINE_THREONINE-PROTEIN KINASE NEKL-3"/>
    <property type="match status" value="1"/>
</dbReference>
<dbReference type="AlphaFoldDB" id="A0A5C5YL19"/>
<dbReference type="InterPro" id="IPR000719">
    <property type="entry name" value="Prot_kinase_dom"/>
</dbReference>
<dbReference type="Pfam" id="PF00069">
    <property type="entry name" value="Pkinase"/>
    <property type="match status" value="1"/>
</dbReference>
<dbReference type="InterPro" id="IPR008271">
    <property type="entry name" value="Ser/Thr_kinase_AS"/>
</dbReference>
<reference evidence="7 8" key="1">
    <citation type="submission" date="2019-02" db="EMBL/GenBank/DDBJ databases">
        <title>Deep-cultivation of Planctomycetes and their phenomic and genomic characterization uncovers novel biology.</title>
        <authorList>
            <person name="Wiegand S."/>
            <person name="Jogler M."/>
            <person name="Boedeker C."/>
            <person name="Pinto D."/>
            <person name="Vollmers J."/>
            <person name="Rivas-Marin E."/>
            <person name="Kohn T."/>
            <person name="Peeters S.H."/>
            <person name="Heuer A."/>
            <person name="Rast P."/>
            <person name="Oberbeckmann S."/>
            <person name="Bunk B."/>
            <person name="Jeske O."/>
            <person name="Meyerdierks A."/>
            <person name="Storesund J.E."/>
            <person name="Kallscheuer N."/>
            <person name="Luecker S."/>
            <person name="Lage O.M."/>
            <person name="Pohl T."/>
            <person name="Merkel B.J."/>
            <person name="Hornburger P."/>
            <person name="Mueller R.-W."/>
            <person name="Bruemmer F."/>
            <person name="Labrenz M."/>
            <person name="Spormann A.M."/>
            <person name="Op Den Camp H."/>
            <person name="Overmann J."/>
            <person name="Amann R."/>
            <person name="Jetten M.S.M."/>
            <person name="Mascher T."/>
            <person name="Medema M.H."/>
            <person name="Devos D.P."/>
            <person name="Kaster A.-K."/>
            <person name="Ovreas L."/>
            <person name="Rohde M."/>
            <person name="Galperin M.Y."/>
            <person name="Jogler C."/>
        </authorList>
    </citation>
    <scope>NUCLEOTIDE SEQUENCE [LARGE SCALE GENOMIC DNA]</scope>
    <source>
        <strain evidence="7 8">Pla123a</strain>
    </source>
</reference>
<feature type="domain" description="Protein kinase" evidence="6">
    <location>
        <begin position="9"/>
        <end position="269"/>
    </location>
</feature>
<gene>
    <name evidence="7" type="primary">stkP</name>
    <name evidence="7" type="ORF">Pla123a_30610</name>
</gene>
<evidence type="ECO:0000313" key="8">
    <source>
        <dbReference type="Proteomes" id="UP000318478"/>
    </source>
</evidence>
<evidence type="ECO:0000256" key="5">
    <source>
        <dbReference type="SAM" id="Phobius"/>
    </source>
</evidence>
<dbReference type="RefSeq" id="WP_146588415.1">
    <property type="nucleotide sequence ID" value="NZ_SJPO01000007.1"/>
</dbReference>
<name>A0A5C5YL19_9BACT</name>
<evidence type="ECO:0000256" key="4">
    <source>
        <dbReference type="ARBA" id="ARBA00022840"/>
    </source>
</evidence>
<evidence type="ECO:0000259" key="6">
    <source>
        <dbReference type="PROSITE" id="PS50011"/>
    </source>
</evidence>
<feature type="transmembrane region" description="Helical" evidence="5">
    <location>
        <begin position="314"/>
        <end position="331"/>
    </location>
</feature>
<dbReference type="Proteomes" id="UP000318478">
    <property type="component" value="Unassembled WGS sequence"/>
</dbReference>
<dbReference type="EMBL" id="SJPO01000007">
    <property type="protein sequence ID" value="TWT75551.1"/>
    <property type="molecule type" value="Genomic_DNA"/>
</dbReference>
<dbReference type="PROSITE" id="PS00108">
    <property type="entry name" value="PROTEIN_KINASE_ST"/>
    <property type="match status" value="1"/>
</dbReference>
<keyword evidence="1 7" id="KW-0808">Transferase</keyword>
<dbReference type="PANTHER" id="PTHR43289">
    <property type="entry name" value="MITOGEN-ACTIVATED PROTEIN KINASE KINASE KINASE 20-RELATED"/>
    <property type="match status" value="1"/>
</dbReference>
<evidence type="ECO:0000256" key="2">
    <source>
        <dbReference type="ARBA" id="ARBA00022741"/>
    </source>
</evidence>
<keyword evidence="8" id="KW-1185">Reference proteome</keyword>
<dbReference type="SMART" id="SM00220">
    <property type="entry name" value="S_TKc"/>
    <property type="match status" value="1"/>
</dbReference>
<dbReference type="CDD" id="cd14014">
    <property type="entry name" value="STKc_PknB_like"/>
    <property type="match status" value="1"/>
</dbReference>
<protein>
    <submittedName>
        <fullName evidence="7">Serine/threonine-protein kinase StkP</fullName>
        <ecNumber evidence="7">2.7.11.1</ecNumber>
    </submittedName>
</protein>
<keyword evidence="5" id="KW-1133">Transmembrane helix</keyword>
<keyword evidence="4" id="KW-0067">ATP-binding</keyword>
<dbReference type="OrthoDB" id="9762169at2"/>
<dbReference type="Gene3D" id="1.10.510.10">
    <property type="entry name" value="Transferase(Phosphotransferase) domain 1"/>
    <property type="match status" value="1"/>
</dbReference>
<dbReference type="SUPFAM" id="SSF56112">
    <property type="entry name" value="Protein kinase-like (PK-like)"/>
    <property type="match status" value="1"/>
</dbReference>
<sequence>MAQHQVGDYEILEALGQGAAGIAYRARQVHTDEPVALKLLVDQVANDQAMQQRFVREASVAEKLDHPGIVRFRECGVHDGQLFIAMELVDSGSLDDVLAEGGALPWREACEVAAQACDALAHAHDRGVVHRDLKPANLFLTSDGQVKIGDFGLARDADRHRLTLDGQTVGTCRYMAPEQVRGDDQLTGAVDMYAIGCLLHMMTTNDCPFTGETVVEVFEHHLFTPAPALSCRCPNCPPALDKLVARLLAKEAADRPGATEARDTLQSIIEGREVAPLAVASEASRDEPIIEPNLTERLKANAKPAKPTVSTARLAAAAAVVAAIALVALLASRG</sequence>
<accession>A0A5C5YL19</accession>
<keyword evidence="5" id="KW-0472">Membrane</keyword>
<dbReference type="Gene3D" id="3.30.200.20">
    <property type="entry name" value="Phosphorylase Kinase, domain 1"/>
    <property type="match status" value="1"/>
</dbReference>
<dbReference type="GO" id="GO:0005524">
    <property type="term" value="F:ATP binding"/>
    <property type="evidence" value="ECO:0007669"/>
    <property type="project" value="UniProtKB-KW"/>
</dbReference>
<dbReference type="EC" id="2.7.11.1" evidence="7"/>